<comment type="similarity">
    <text evidence="1">Belongs to the antirestriction protein family.</text>
</comment>
<dbReference type="InterPro" id="IPR004914">
    <property type="entry name" value="Antirestrict"/>
</dbReference>
<proteinExistence type="inferred from homology"/>
<sequence length="142" mass="16611">MMETIEITARYISENARMNFMPAAFRGAFFSADHFIQSFLNRYAKDYQGGYWEYLQASNGAFFMEAPQPLWLSLPNYFEGECSAREVGIIVCLYAYSYFCGLAYEEGKAELNETMANRYHLLREYVNTLENESQNRIYRAID</sequence>
<dbReference type="EMBL" id="GU371929">
    <property type="protein sequence ID" value="ADL14214.1"/>
    <property type="molecule type" value="Genomic_DNA"/>
</dbReference>
<protein>
    <submittedName>
        <fullName evidence="2">ArdB</fullName>
    </submittedName>
</protein>
<evidence type="ECO:0000256" key="1">
    <source>
        <dbReference type="ARBA" id="ARBA00008618"/>
    </source>
</evidence>
<dbReference type="InterPro" id="IPR042297">
    <property type="entry name" value="Antirestriction_sf"/>
</dbReference>
<dbReference type="Gene3D" id="3.30.70.3580">
    <property type="entry name" value="Antirestriction protein"/>
    <property type="match status" value="1"/>
</dbReference>
<organism evidence="2">
    <name type="scientific">Escherichia coli</name>
    <dbReference type="NCBI Taxonomy" id="562"/>
    <lineage>
        <taxon>Bacteria</taxon>
        <taxon>Pseudomonadati</taxon>
        <taxon>Pseudomonadota</taxon>
        <taxon>Gammaproteobacteria</taxon>
        <taxon>Enterobacterales</taxon>
        <taxon>Enterobacteriaceae</taxon>
        <taxon>Escherichia</taxon>
    </lineage>
</organism>
<dbReference type="Pfam" id="PF03230">
    <property type="entry name" value="Antirestrict"/>
    <property type="match status" value="1"/>
</dbReference>
<keyword evidence="2" id="KW-0614">Plasmid</keyword>
<evidence type="ECO:0000313" key="2">
    <source>
        <dbReference type="EMBL" id="ADL14214.1"/>
    </source>
</evidence>
<gene>
    <name evidence="2" type="primary">ardB</name>
</gene>
<accession>D9Z5R4</accession>
<reference evidence="2" key="1">
    <citation type="journal article" date="2010" name="PLoS ONE">
        <title>Complete nucleotide sequence of CTX-M-15-plasmids from clinical Escherichia coli isolates: insertional events of transposons and insertion sequences.</title>
        <authorList>
            <person name="Smet A."/>
            <person name="Van Nieuwerburgh F."/>
            <person name="Vandekerckhove T.T."/>
            <person name="Martel A."/>
            <person name="Deforce D."/>
            <person name="Butaye P."/>
            <person name="Haesebrouck F."/>
        </authorList>
    </citation>
    <scope>NUCLEOTIDE SEQUENCE</scope>
    <source>
        <strain evidence="2">L46</strain>
        <plasmid evidence="2">pEC_L46</plasmid>
    </source>
</reference>
<name>D9Z5R4_ECOLX</name>
<geneLocation type="plasmid" evidence="2">
    <name>pEC_L46</name>
</geneLocation>
<dbReference type="AlphaFoldDB" id="D9Z5R4"/>